<evidence type="ECO:0000313" key="2">
    <source>
        <dbReference type="Proteomes" id="UP000245678"/>
    </source>
</evidence>
<reference evidence="1 2" key="1">
    <citation type="submission" date="2018-05" db="EMBL/GenBank/DDBJ databases">
        <title>Genomic Encyclopedia of Archaeal and Bacterial Type Strains, Phase II (KMG-II): from individual species to whole genera.</title>
        <authorList>
            <person name="Goeker M."/>
        </authorList>
    </citation>
    <scope>NUCLEOTIDE SEQUENCE [LARGE SCALE GENOMIC DNA]</scope>
    <source>
        <strain evidence="1 2">DSM 19975</strain>
    </source>
</reference>
<comment type="caution">
    <text evidence="1">The sequence shown here is derived from an EMBL/GenBank/DDBJ whole genome shotgun (WGS) entry which is preliminary data.</text>
</comment>
<evidence type="ECO:0000313" key="1">
    <source>
        <dbReference type="EMBL" id="PWK77218.1"/>
    </source>
</evidence>
<proteinExistence type="predicted"/>
<name>A0A316H9U1_9SPHI</name>
<gene>
    <name evidence="1" type="ORF">LX99_03028</name>
</gene>
<dbReference type="CDD" id="cd03801">
    <property type="entry name" value="GT4_PimA-like"/>
    <property type="match status" value="1"/>
</dbReference>
<dbReference type="AlphaFoldDB" id="A0A316H9U1"/>
<accession>A0A316H9U1</accession>
<dbReference type="Pfam" id="PF13692">
    <property type="entry name" value="Glyco_trans_1_4"/>
    <property type="match status" value="1"/>
</dbReference>
<keyword evidence="2" id="KW-1185">Reference proteome</keyword>
<dbReference type="Proteomes" id="UP000245678">
    <property type="component" value="Unassembled WGS sequence"/>
</dbReference>
<dbReference type="EMBL" id="QGHA01000005">
    <property type="protein sequence ID" value="PWK77218.1"/>
    <property type="molecule type" value="Genomic_DNA"/>
</dbReference>
<dbReference type="Gene3D" id="3.40.50.2000">
    <property type="entry name" value="Glycogen Phosphorylase B"/>
    <property type="match status" value="1"/>
</dbReference>
<organism evidence="1 2">
    <name type="scientific">Mucilaginibacter oryzae</name>
    <dbReference type="NCBI Taxonomy" id="468058"/>
    <lineage>
        <taxon>Bacteria</taxon>
        <taxon>Pseudomonadati</taxon>
        <taxon>Bacteroidota</taxon>
        <taxon>Sphingobacteriia</taxon>
        <taxon>Sphingobacteriales</taxon>
        <taxon>Sphingobacteriaceae</taxon>
        <taxon>Mucilaginibacter</taxon>
    </lineage>
</organism>
<dbReference type="SUPFAM" id="SSF53756">
    <property type="entry name" value="UDP-Glycosyltransferase/glycogen phosphorylase"/>
    <property type="match status" value="1"/>
</dbReference>
<dbReference type="GO" id="GO:0016740">
    <property type="term" value="F:transferase activity"/>
    <property type="evidence" value="ECO:0007669"/>
    <property type="project" value="UniProtKB-KW"/>
</dbReference>
<protein>
    <submittedName>
        <fullName evidence="1">Glycosyl transferase family 1</fullName>
    </submittedName>
</protein>
<dbReference type="RefSeq" id="WP_109608617.1">
    <property type="nucleotide sequence ID" value="NZ_QGHA01000005.1"/>
</dbReference>
<dbReference type="PANTHER" id="PTHR12526">
    <property type="entry name" value="GLYCOSYLTRANSFERASE"/>
    <property type="match status" value="1"/>
</dbReference>
<sequence>MKIFTWHIHGSYLFYLSQVNHDIYIPTRAEKGEGYYGRGETFPFGPNVIEIPHEEVKLHEFDCILFQTNQNYLLDQYEILSEKQRALPAIYLEHDPPRLHPTDTRHLINNPEITLVHVTHFNRLMWDCGDTPTMVIEHGVTDHGAIYSGELAKGIVVINNLPTRGRLLGFDVFKTVKEKIPVDLVGMGTGEWGLGEVLHPQLPAFQSNYRFFFNPIRYTSLGLAICEAMMMGIPVVGLATTELAAVIDNGVNGFIHTDLDYLVEKMQQLLHDPELAATIGAKGRETALARFNINRFTANWEKLFEKVSSRSGLIDTETKLIYHE</sequence>
<keyword evidence="1" id="KW-0808">Transferase</keyword>